<dbReference type="Gene3D" id="1.10.540.10">
    <property type="entry name" value="Acyl-CoA dehydrogenase/oxidase, N-terminal domain"/>
    <property type="match status" value="1"/>
</dbReference>
<dbReference type="PIRSF" id="PIRSF016578">
    <property type="entry name" value="HsaA"/>
    <property type="match status" value="1"/>
</dbReference>
<organism evidence="10 11">
    <name type="scientific">Candidatus Nephthysia bennettiae</name>
    <dbReference type="NCBI Taxonomy" id="3127016"/>
    <lineage>
        <taxon>Bacteria</taxon>
        <taxon>Bacillati</taxon>
        <taxon>Candidatus Dormiibacterota</taxon>
        <taxon>Candidatus Dormibacteria</taxon>
        <taxon>Candidatus Dormibacterales</taxon>
        <taxon>Candidatus Dormibacteraceae</taxon>
        <taxon>Candidatus Nephthysia</taxon>
    </lineage>
</organism>
<evidence type="ECO:0000259" key="7">
    <source>
        <dbReference type="Pfam" id="PF00441"/>
    </source>
</evidence>
<comment type="similarity">
    <text evidence="2 6">Belongs to the acyl-CoA dehydrogenase family.</text>
</comment>
<dbReference type="Gene3D" id="1.20.140.10">
    <property type="entry name" value="Butyryl-CoA Dehydrogenase, subunit A, domain 3"/>
    <property type="match status" value="1"/>
</dbReference>
<dbReference type="InterPro" id="IPR046373">
    <property type="entry name" value="Acyl-CoA_Oxase/DH_mid-dom_sf"/>
</dbReference>
<sequence>MHFTDAHEELRLHIRRFLEKEVVPHLEEWEKTTFPDAIMKRFGELGLLGLRYPAEYGGQGGDYFSAVVLSEEMARAHCGGLGMAVAVQSEMATPPVARFGSEEQKRRFLAPAISGDAIAAIAMTEPDAGSDLASMQTTARRYGDEYVINGRKIFITNGKRCHWCLLVARSDVEAGHRGFSLFLVPKDTPGFQVTRTLEKLGMHSSDTAELLFEDCRVPAEFRLGEEGDGWTNLMWELQGERLIAACGQVAGAQATFEYAMQYAKDRVAFGKPIARFQVIKHRLVDMANKIAAIRAFVYETCASWDRGDYPVREISQCKLLASQVAVEVADDAIQILGGHGYMAEFPVERAWRDARLGRIGAGTDEVMKEIIAKAYGL</sequence>
<feature type="domain" description="Acyl-CoA dehydrogenase/oxidase C-terminal" evidence="7">
    <location>
        <begin position="227"/>
        <end position="374"/>
    </location>
</feature>
<keyword evidence="5 6" id="KW-0560">Oxidoreductase</keyword>
<comment type="caution">
    <text evidence="10">The sequence shown here is derived from an EMBL/GenBank/DDBJ whole genome shotgun (WGS) entry which is preliminary data.</text>
</comment>
<proteinExistence type="inferred from homology"/>
<reference evidence="10" key="1">
    <citation type="submission" date="2020-10" db="EMBL/GenBank/DDBJ databases">
        <title>Ca. Dormibacterota MAGs.</title>
        <authorList>
            <person name="Montgomery K."/>
        </authorList>
    </citation>
    <scope>NUCLEOTIDE SEQUENCE [LARGE SCALE GENOMIC DNA]</scope>
    <source>
        <strain evidence="10">SC8812_S17_10</strain>
    </source>
</reference>
<evidence type="ECO:0000256" key="5">
    <source>
        <dbReference type="ARBA" id="ARBA00023002"/>
    </source>
</evidence>
<gene>
    <name evidence="10" type="ORF">JF922_00130</name>
</gene>
<dbReference type="InterPro" id="IPR013786">
    <property type="entry name" value="AcylCoA_DH/ox_N"/>
</dbReference>
<keyword evidence="11" id="KW-1185">Reference proteome</keyword>
<comment type="cofactor">
    <cofactor evidence="1 6">
        <name>FAD</name>
        <dbReference type="ChEBI" id="CHEBI:57692"/>
    </cofactor>
</comment>
<keyword evidence="4 6" id="KW-0274">FAD</keyword>
<dbReference type="RefSeq" id="WP_338198319.1">
    <property type="nucleotide sequence ID" value="NZ_JAEKNR010000003.1"/>
</dbReference>
<evidence type="ECO:0000256" key="6">
    <source>
        <dbReference type="RuleBase" id="RU362125"/>
    </source>
</evidence>
<evidence type="ECO:0000256" key="4">
    <source>
        <dbReference type="ARBA" id="ARBA00022827"/>
    </source>
</evidence>
<evidence type="ECO:0000256" key="1">
    <source>
        <dbReference type="ARBA" id="ARBA00001974"/>
    </source>
</evidence>
<feature type="domain" description="Acyl-CoA oxidase/dehydrogenase middle" evidence="8">
    <location>
        <begin position="120"/>
        <end position="215"/>
    </location>
</feature>
<dbReference type="InterPro" id="IPR006089">
    <property type="entry name" value="Acyl-CoA_DH_CS"/>
</dbReference>
<protein>
    <submittedName>
        <fullName evidence="10">Acyl-CoA dehydrogenase family protein</fullName>
    </submittedName>
</protein>
<accession>A0A934JVF3</accession>
<dbReference type="PANTHER" id="PTHR43884">
    <property type="entry name" value="ACYL-COA DEHYDROGENASE"/>
    <property type="match status" value="1"/>
</dbReference>
<evidence type="ECO:0000313" key="10">
    <source>
        <dbReference type="EMBL" id="MBJ7596486.1"/>
    </source>
</evidence>
<dbReference type="SUPFAM" id="SSF56645">
    <property type="entry name" value="Acyl-CoA dehydrogenase NM domain-like"/>
    <property type="match status" value="1"/>
</dbReference>
<dbReference type="SUPFAM" id="SSF47203">
    <property type="entry name" value="Acyl-CoA dehydrogenase C-terminal domain-like"/>
    <property type="match status" value="1"/>
</dbReference>
<evidence type="ECO:0000256" key="2">
    <source>
        <dbReference type="ARBA" id="ARBA00009347"/>
    </source>
</evidence>
<dbReference type="PANTHER" id="PTHR43884:SF12">
    <property type="entry name" value="ISOVALERYL-COA DEHYDROGENASE, MITOCHONDRIAL-RELATED"/>
    <property type="match status" value="1"/>
</dbReference>
<evidence type="ECO:0000259" key="9">
    <source>
        <dbReference type="Pfam" id="PF02771"/>
    </source>
</evidence>
<dbReference type="FunFam" id="2.40.110.10:FF:000002">
    <property type="entry name" value="Acyl-CoA dehydrogenase fadE12"/>
    <property type="match status" value="1"/>
</dbReference>
<name>A0A934JVF3_9BACT</name>
<dbReference type="Pfam" id="PF02771">
    <property type="entry name" value="Acyl-CoA_dh_N"/>
    <property type="match status" value="1"/>
</dbReference>
<evidence type="ECO:0000256" key="3">
    <source>
        <dbReference type="ARBA" id="ARBA00022630"/>
    </source>
</evidence>
<dbReference type="Pfam" id="PF00441">
    <property type="entry name" value="Acyl-CoA_dh_1"/>
    <property type="match status" value="1"/>
</dbReference>
<dbReference type="EMBL" id="JAEKNR010000003">
    <property type="protein sequence ID" value="MBJ7596486.1"/>
    <property type="molecule type" value="Genomic_DNA"/>
</dbReference>
<dbReference type="Gene3D" id="2.40.110.10">
    <property type="entry name" value="Butyryl-CoA Dehydrogenase, subunit A, domain 2"/>
    <property type="match status" value="1"/>
</dbReference>
<dbReference type="InterPro" id="IPR009075">
    <property type="entry name" value="AcylCo_DH/oxidase_C"/>
</dbReference>
<dbReference type="FunFam" id="1.20.140.10:FF:000001">
    <property type="entry name" value="Acyl-CoA dehydrogenase"/>
    <property type="match status" value="1"/>
</dbReference>
<dbReference type="Proteomes" id="UP000612893">
    <property type="component" value="Unassembled WGS sequence"/>
</dbReference>
<dbReference type="AlphaFoldDB" id="A0A934JVF3"/>
<dbReference type="PROSITE" id="PS00073">
    <property type="entry name" value="ACYL_COA_DH_2"/>
    <property type="match status" value="1"/>
</dbReference>
<dbReference type="GO" id="GO:0016627">
    <property type="term" value="F:oxidoreductase activity, acting on the CH-CH group of donors"/>
    <property type="evidence" value="ECO:0007669"/>
    <property type="project" value="UniProtKB-ARBA"/>
</dbReference>
<dbReference type="PROSITE" id="PS00072">
    <property type="entry name" value="ACYL_COA_DH_1"/>
    <property type="match status" value="1"/>
</dbReference>
<keyword evidence="3 6" id="KW-0285">Flavoprotein</keyword>
<dbReference type="InterPro" id="IPR036250">
    <property type="entry name" value="AcylCo_DH-like_C"/>
</dbReference>
<evidence type="ECO:0000259" key="8">
    <source>
        <dbReference type="Pfam" id="PF02770"/>
    </source>
</evidence>
<dbReference type="FunFam" id="1.10.540.10:FF:000002">
    <property type="entry name" value="Acyl-CoA dehydrogenase FadE19"/>
    <property type="match status" value="1"/>
</dbReference>
<dbReference type="InterPro" id="IPR037069">
    <property type="entry name" value="AcylCoA_DH/ox_N_sf"/>
</dbReference>
<feature type="domain" description="Acyl-CoA dehydrogenase/oxidase N-terminal" evidence="9">
    <location>
        <begin position="4"/>
        <end position="116"/>
    </location>
</feature>
<evidence type="ECO:0000313" key="11">
    <source>
        <dbReference type="Proteomes" id="UP000612893"/>
    </source>
</evidence>
<dbReference type="InterPro" id="IPR006091">
    <property type="entry name" value="Acyl-CoA_Oxase/DH_mid-dom"/>
</dbReference>
<dbReference type="Pfam" id="PF02770">
    <property type="entry name" value="Acyl-CoA_dh_M"/>
    <property type="match status" value="1"/>
</dbReference>
<dbReference type="InterPro" id="IPR009100">
    <property type="entry name" value="AcylCoA_DH/oxidase_NM_dom_sf"/>
</dbReference>